<dbReference type="SUPFAM" id="SSF56219">
    <property type="entry name" value="DNase I-like"/>
    <property type="match status" value="1"/>
</dbReference>
<reference evidence="1 2" key="1">
    <citation type="submission" date="2024-01" db="EMBL/GenBank/DDBJ databases">
        <title>The genome of the rayed Mediterranean limpet Patella caerulea (Linnaeus, 1758).</title>
        <authorList>
            <person name="Anh-Thu Weber A."/>
            <person name="Halstead-Nussloch G."/>
        </authorList>
    </citation>
    <scope>NUCLEOTIDE SEQUENCE [LARGE SCALE GENOMIC DNA]</scope>
    <source>
        <strain evidence="1">AATW-2023a</strain>
        <tissue evidence="1">Whole specimen</tissue>
    </source>
</reference>
<dbReference type="Gene3D" id="3.60.10.10">
    <property type="entry name" value="Endonuclease/exonuclease/phosphatase"/>
    <property type="match status" value="1"/>
</dbReference>
<keyword evidence="2" id="KW-1185">Reference proteome</keyword>
<dbReference type="AlphaFoldDB" id="A0AAN8P6X4"/>
<dbReference type="EMBL" id="JAZGQO010000013">
    <property type="protein sequence ID" value="KAK6171867.1"/>
    <property type="molecule type" value="Genomic_DNA"/>
</dbReference>
<dbReference type="Proteomes" id="UP001347796">
    <property type="component" value="Unassembled WGS sequence"/>
</dbReference>
<protein>
    <submittedName>
        <fullName evidence="1">Uncharacterized protein</fullName>
    </submittedName>
</protein>
<evidence type="ECO:0000313" key="1">
    <source>
        <dbReference type="EMBL" id="KAK6171867.1"/>
    </source>
</evidence>
<dbReference type="InterPro" id="IPR036691">
    <property type="entry name" value="Endo/exonu/phosph_ase_sf"/>
</dbReference>
<gene>
    <name evidence="1" type="ORF">SNE40_018291</name>
</gene>
<comment type="caution">
    <text evidence="1">The sequence shown here is derived from an EMBL/GenBank/DDBJ whole genome shotgun (WGS) entry which is preliminary data.</text>
</comment>
<evidence type="ECO:0000313" key="2">
    <source>
        <dbReference type="Proteomes" id="UP001347796"/>
    </source>
</evidence>
<sequence>MLMMKMYRTQGKWIYLFSYKSQEHGTGRLEYIQQLCFSYDVVLIQEHWFLAEEMSVFEQQINNVSCHGVSAMDSRHFISGRPFGGCAILWKSNLLCKVKPVISESKRICAVELSGSAIDILICSVYMPCDSTNPQEFDDTLNDFFFFKTIFIHRSWIGEQAKAYRPPLHKSTNINIY</sequence>
<name>A0AAN8P6X4_PATCE</name>
<accession>A0AAN8P6X4</accession>
<proteinExistence type="predicted"/>
<organism evidence="1 2">
    <name type="scientific">Patella caerulea</name>
    <name type="common">Rayed Mediterranean limpet</name>
    <dbReference type="NCBI Taxonomy" id="87958"/>
    <lineage>
        <taxon>Eukaryota</taxon>
        <taxon>Metazoa</taxon>
        <taxon>Spiralia</taxon>
        <taxon>Lophotrochozoa</taxon>
        <taxon>Mollusca</taxon>
        <taxon>Gastropoda</taxon>
        <taxon>Patellogastropoda</taxon>
        <taxon>Patelloidea</taxon>
        <taxon>Patellidae</taxon>
        <taxon>Patella</taxon>
    </lineage>
</organism>